<evidence type="ECO:0000313" key="4">
    <source>
        <dbReference type="EMBL" id="MFC5496875.1"/>
    </source>
</evidence>
<dbReference type="InterPro" id="IPR010559">
    <property type="entry name" value="Sig_transdc_His_kin_internal"/>
</dbReference>
<keyword evidence="4" id="KW-0418">Kinase</keyword>
<reference evidence="5" key="1">
    <citation type="journal article" date="2019" name="Int. J. Syst. Evol. Microbiol.">
        <title>The Global Catalogue of Microorganisms (GCM) 10K type strain sequencing project: providing services to taxonomists for standard genome sequencing and annotation.</title>
        <authorList>
            <consortium name="The Broad Institute Genomics Platform"/>
            <consortium name="The Broad Institute Genome Sequencing Center for Infectious Disease"/>
            <person name="Wu L."/>
            <person name="Ma J."/>
        </authorList>
    </citation>
    <scope>NUCLEOTIDE SEQUENCE [LARGE SCALE GENOMIC DNA]</scope>
    <source>
        <strain evidence="5">CCUG 57401</strain>
    </source>
</reference>
<protein>
    <submittedName>
        <fullName evidence="4">Sensor histidine kinase</fullName>
        <ecNumber evidence="4">2.7.13.3</ecNumber>
    </submittedName>
</protein>
<proteinExistence type="predicted"/>
<evidence type="ECO:0000313" key="5">
    <source>
        <dbReference type="Proteomes" id="UP001596037"/>
    </source>
</evidence>
<dbReference type="InterPro" id="IPR005467">
    <property type="entry name" value="His_kinase_dom"/>
</dbReference>
<dbReference type="Gene3D" id="3.30.565.10">
    <property type="entry name" value="Histidine kinase-like ATPase, C-terminal domain"/>
    <property type="match status" value="1"/>
</dbReference>
<accession>A0ABW0N8R4</accession>
<keyword evidence="5" id="KW-1185">Reference proteome</keyword>
<dbReference type="PROSITE" id="PS50109">
    <property type="entry name" value="HIS_KIN"/>
    <property type="match status" value="1"/>
</dbReference>
<dbReference type="PANTHER" id="PTHR34220:SF9">
    <property type="entry name" value="SIGNAL TRANSDUCTION HISTIDINE KINASE INTERNAL REGION DOMAIN-CONTAINING PROTEIN"/>
    <property type="match status" value="1"/>
</dbReference>
<feature type="compositionally biased region" description="Pro residues" evidence="1">
    <location>
        <begin position="308"/>
        <end position="320"/>
    </location>
</feature>
<dbReference type="Pfam" id="PF06580">
    <property type="entry name" value="His_kinase"/>
    <property type="match status" value="1"/>
</dbReference>
<dbReference type="GO" id="GO:0004673">
    <property type="term" value="F:protein histidine kinase activity"/>
    <property type="evidence" value="ECO:0007669"/>
    <property type="project" value="UniProtKB-EC"/>
</dbReference>
<dbReference type="EMBL" id="JBHSMF010000003">
    <property type="protein sequence ID" value="MFC5496875.1"/>
    <property type="molecule type" value="Genomic_DNA"/>
</dbReference>
<feature type="transmembrane region" description="Helical" evidence="2">
    <location>
        <begin position="24"/>
        <end position="43"/>
    </location>
</feature>
<dbReference type="EC" id="2.7.13.3" evidence="4"/>
<dbReference type="InterPro" id="IPR050640">
    <property type="entry name" value="Bact_2-comp_sensor_kinase"/>
</dbReference>
<gene>
    <name evidence="4" type="ORF">ACFPOE_04950</name>
</gene>
<dbReference type="Pfam" id="PF02518">
    <property type="entry name" value="HATPase_c"/>
    <property type="match status" value="1"/>
</dbReference>
<organism evidence="4 5">
    <name type="scientific">Caenimonas terrae</name>
    <dbReference type="NCBI Taxonomy" id="696074"/>
    <lineage>
        <taxon>Bacteria</taxon>
        <taxon>Pseudomonadati</taxon>
        <taxon>Pseudomonadota</taxon>
        <taxon>Betaproteobacteria</taxon>
        <taxon>Burkholderiales</taxon>
        <taxon>Comamonadaceae</taxon>
        <taxon>Caenimonas</taxon>
    </lineage>
</organism>
<feature type="domain" description="Histidine kinase" evidence="3">
    <location>
        <begin position="263"/>
        <end position="364"/>
    </location>
</feature>
<sequence>MHTGAPDHDHGHDPILNPSTWGGAVRLLAGSAAFWALAAALLHQAAPSGETFPRLLVFTECVGLTMTLAILLMKSSSPFWRLEPVVRGVLLALVALAGGYIAGHAIAILLLGEPMRLFGQGPEGLVPIVVATLVAGLGLHYFATREQLSSEAAARSEAQRLASESHLRLLHSQLEPHMLFNTLANLRSLVRDDPDAAERMIDQLITYLRASLAASRVPWTTLGAEFAQLRAYLDIMATRMGPRLQWRLDLPAALESAAIAPMLLQPLVENAMKHGVEPQVGVGRIEVCARETGDGIEISVCDSGPGLAPQPHPAPAPGRPGPAGYGLQHVRERLQALYGAAGSLVLQPAQPTGTRAVVRFPRMDPAP</sequence>
<dbReference type="InterPro" id="IPR003594">
    <property type="entry name" value="HATPase_dom"/>
</dbReference>
<feature type="transmembrane region" description="Helical" evidence="2">
    <location>
        <begin position="124"/>
        <end position="143"/>
    </location>
</feature>
<dbReference type="RefSeq" id="WP_376848907.1">
    <property type="nucleotide sequence ID" value="NZ_JBHSMF010000003.1"/>
</dbReference>
<keyword evidence="2" id="KW-0812">Transmembrane</keyword>
<feature type="transmembrane region" description="Helical" evidence="2">
    <location>
        <begin position="55"/>
        <end position="73"/>
    </location>
</feature>
<keyword evidence="4" id="KW-0808">Transferase</keyword>
<evidence type="ECO:0000259" key="3">
    <source>
        <dbReference type="PROSITE" id="PS50109"/>
    </source>
</evidence>
<name>A0ABW0N8R4_9BURK</name>
<evidence type="ECO:0000256" key="1">
    <source>
        <dbReference type="SAM" id="MobiDB-lite"/>
    </source>
</evidence>
<keyword evidence="2" id="KW-1133">Transmembrane helix</keyword>
<comment type="caution">
    <text evidence="4">The sequence shown here is derived from an EMBL/GenBank/DDBJ whole genome shotgun (WGS) entry which is preliminary data.</text>
</comment>
<keyword evidence="2" id="KW-0472">Membrane</keyword>
<dbReference type="SUPFAM" id="SSF55874">
    <property type="entry name" value="ATPase domain of HSP90 chaperone/DNA topoisomerase II/histidine kinase"/>
    <property type="match status" value="1"/>
</dbReference>
<evidence type="ECO:0000256" key="2">
    <source>
        <dbReference type="SAM" id="Phobius"/>
    </source>
</evidence>
<dbReference type="PANTHER" id="PTHR34220">
    <property type="entry name" value="SENSOR HISTIDINE KINASE YPDA"/>
    <property type="match status" value="1"/>
</dbReference>
<feature type="transmembrane region" description="Helical" evidence="2">
    <location>
        <begin position="85"/>
        <end position="112"/>
    </location>
</feature>
<dbReference type="Proteomes" id="UP001596037">
    <property type="component" value="Unassembled WGS sequence"/>
</dbReference>
<feature type="region of interest" description="Disordered" evidence="1">
    <location>
        <begin position="303"/>
        <end position="326"/>
    </location>
</feature>
<dbReference type="InterPro" id="IPR036890">
    <property type="entry name" value="HATPase_C_sf"/>
</dbReference>